<name>A0A1L7AIU9_9PROT</name>
<dbReference type="KEGG" id="rgi:RGI145_18000"/>
<dbReference type="Proteomes" id="UP000185494">
    <property type="component" value="Chromosome 1"/>
</dbReference>
<evidence type="ECO:0000256" key="1">
    <source>
        <dbReference type="SAM" id="MobiDB-lite"/>
    </source>
</evidence>
<dbReference type="STRING" id="257708.RGI145_18000"/>
<dbReference type="EMBL" id="CP015583">
    <property type="protein sequence ID" value="APT58714.1"/>
    <property type="molecule type" value="Genomic_DNA"/>
</dbReference>
<feature type="region of interest" description="Disordered" evidence="1">
    <location>
        <begin position="44"/>
        <end position="102"/>
    </location>
</feature>
<accession>A0A1L7AIU9</accession>
<gene>
    <name evidence="2" type="ORF">RGI145_18000</name>
</gene>
<dbReference type="AlphaFoldDB" id="A0A1L7AIU9"/>
<evidence type="ECO:0000313" key="3">
    <source>
        <dbReference type="Proteomes" id="UP000185494"/>
    </source>
</evidence>
<organism evidence="2 3">
    <name type="scientific">Roseomonas gilardii</name>
    <dbReference type="NCBI Taxonomy" id="257708"/>
    <lineage>
        <taxon>Bacteria</taxon>
        <taxon>Pseudomonadati</taxon>
        <taxon>Pseudomonadota</taxon>
        <taxon>Alphaproteobacteria</taxon>
        <taxon>Acetobacterales</taxon>
        <taxon>Roseomonadaceae</taxon>
        <taxon>Roseomonas</taxon>
    </lineage>
</organism>
<sequence length="102" mass="10478">MRISPARPQHRRSPPFTDSSDLSATILRMIAFNSLAAFSQSLTRGEPAASVSAVSPGRGAGVEQAAPAQRRMAEPRGVEAGGGAASPQGGTPPRGSLLDLRV</sequence>
<proteinExistence type="predicted"/>
<evidence type="ECO:0000313" key="2">
    <source>
        <dbReference type="EMBL" id="APT58714.1"/>
    </source>
</evidence>
<protein>
    <submittedName>
        <fullName evidence="2">Uncharacterized protein</fullName>
    </submittedName>
</protein>
<feature type="region of interest" description="Disordered" evidence="1">
    <location>
        <begin position="1"/>
        <end position="20"/>
    </location>
</feature>
<reference evidence="2 3" key="1">
    <citation type="submission" date="2016-05" db="EMBL/GenBank/DDBJ databases">
        <title>Complete Genome and Methylome Analysis of Psychrotrophic Bacterial Isolates from Antarctic Lake Untersee.</title>
        <authorList>
            <person name="Fomenkov A."/>
            <person name="Akimov V.N."/>
            <person name="Vasilyeva L.V."/>
            <person name="Andersen D."/>
            <person name="Vincze T."/>
            <person name="Roberts R.J."/>
        </authorList>
    </citation>
    <scope>NUCLEOTIDE SEQUENCE [LARGE SCALE GENOMIC DNA]</scope>
    <source>
        <strain evidence="2 3">U14-5</strain>
    </source>
</reference>